<sequence>MAKLFVSLSFLLLLHGCLAREHFRPSFQQQNVCQFQRINALEPIERVQSEAGCVAEYFKENEENVSRKHEGYKFVLNSKAGEKAMANMARWEAVHGSFKFRHLWKQCLKIGASRRNCAYCIETLSGFINSEVQDAFKDRYRNFYRYMISLTI</sequence>
<evidence type="ECO:0000313" key="2">
    <source>
        <dbReference type="Proteomes" id="UP001056120"/>
    </source>
</evidence>
<organism evidence="1 2">
    <name type="scientific">Smallanthus sonchifolius</name>
    <dbReference type="NCBI Taxonomy" id="185202"/>
    <lineage>
        <taxon>Eukaryota</taxon>
        <taxon>Viridiplantae</taxon>
        <taxon>Streptophyta</taxon>
        <taxon>Embryophyta</taxon>
        <taxon>Tracheophyta</taxon>
        <taxon>Spermatophyta</taxon>
        <taxon>Magnoliopsida</taxon>
        <taxon>eudicotyledons</taxon>
        <taxon>Gunneridae</taxon>
        <taxon>Pentapetalae</taxon>
        <taxon>asterids</taxon>
        <taxon>campanulids</taxon>
        <taxon>Asterales</taxon>
        <taxon>Asteraceae</taxon>
        <taxon>Asteroideae</taxon>
        <taxon>Heliantheae alliance</taxon>
        <taxon>Millerieae</taxon>
        <taxon>Smallanthus</taxon>
    </lineage>
</organism>
<proteinExistence type="predicted"/>
<gene>
    <name evidence="1" type="ORF">L1987_32703</name>
</gene>
<accession>A0ACB9HQ78</accession>
<dbReference type="Proteomes" id="UP001056120">
    <property type="component" value="Linkage Group LG11"/>
</dbReference>
<comment type="caution">
    <text evidence="1">The sequence shown here is derived from an EMBL/GenBank/DDBJ whole genome shotgun (WGS) entry which is preliminary data.</text>
</comment>
<keyword evidence="2" id="KW-1185">Reference proteome</keyword>
<evidence type="ECO:0000313" key="1">
    <source>
        <dbReference type="EMBL" id="KAI3797446.1"/>
    </source>
</evidence>
<reference evidence="1 2" key="2">
    <citation type="journal article" date="2022" name="Mol. Ecol. Resour.">
        <title>The genomes of chicory, endive, great burdock and yacon provide insights into Asteraceae paleo-polyploidization history and plant inulin production.</title>
        <authorList>
            <person name="Fan W."/>
            <person name="Wang S."/>
            <person name="Wang H."/>
            <person name="Wang A."/>
            <person name="Jiang F."/>
            <person name="Liu H."/>
            <person name="Zhao H."/>
            <person name="Xu D."/>
            <person name="Zhang Y."/>
        </authorList>
    </citation>
    <scope>NUCLEOTIDE SEQUENCE [LARGE SCALE GENOMIC DNA]</scope>
    <source>
        <strain evidence="2">cv. Yunnan</strain>
        <tissue evidence="1">Leaves</tissue>
    </source>
</reference>
<protein>
    <submittedName>
        <fullName evidence="1">Uncharacterized protein</fullName>
    </submittedName>
</protein>
<name>A0ACB9HQ78_9ASTR</name>
<reference evidence="2" key="1">
    <citation type="journal article" date="2022" name="Mol. Ecol. Resour.">
        <title>The genomes of chicory, endive, great burdock and yacon provide insights into Asteraceae palaeo-polyploidization history and plant inulin production.</title>
        <authorList>
            <person name="Fan W."/>
            <person name="Wang S."/>
            <person name="Wang H."/>
            <person name="Wang A."/>
            <person name="Jiang F."/>
            <person name="Liu H."/>
            <person name="Zhao H."/>
            <person name="Xu D."/>
            <person name="Zhang Y."/>
        </authorList>
    </citation>
    <scope>NUCLEOTIDE SEQUENCE [LARGE SCALE GENOMIC DNA]</scope>
    <source>
        <strain evidence="2">cv. Yunnan</strain>
    </source>
</reference>
<dbReference type="EMBL" id="CM042028">
    <property type="protein sequence ID" value="KAI3797446.1"/>
    <property type="molecule type" value="Genomic_DNA"/>
</dbReference>